<dbReference type="GO" id="GO:0003677">
    <property type="term" value="F:DNA binding"/>
    <property type="evidence" value="ECO:0007669"/>
    <property type="project" value="InterPro"/>
</dbReference>
<evidence type="ECO:0000313" key="1">
    <source>
        <dbReference type="EMBL" id="GAG82646.1"/>
    </source>
</evidence>
<name>X1CEJ0_9ZZZZ</name>
<dbReference type="EMBL" id="BART01015297">
    <property type="protein sequence ID" value="GAG82646.1"/>
    <property type="molecule type" value="Genomic_DNA"/>
</dbReference>
<accession>X1CEJ0</accession>
<evidence type="ECO:0008006" key="2">
    <source>
        <dbReference type="Google" id="ProtNLM"/>
    </source>
</evidence>
<reference evidence="1" key="1">
    <citation type="journal article" date="2014" name="Front. Microbiol.">
        <title>High frequency of phylogenetically diverse reductive dehalogenase-homologous genes in deep subseafloor sedimentary metagenomes.</title>
        <authorList>
            <person name="Kawai M."/>
            <person name="Futagami T."/>
            <person name="Toyoda A."/>
            <person name="Takaki Y."/>
            <person name="Nishi S."/>
            <person name="Hori S."/>
            <person name="Arai W."/>
            <person name="Tsubouchi T."/>
            <person name="Morono Y."/>
            <person name="Uchiyama I."/>
            <person name="Ito T."/>
            <person name="Fujiyama A."/>
            <person name="Inagaki F."/>
            <person name="Takami H."/>
        </authorList>
    </citation>
    <scope>NUCLEOTIDE SEQUENCE</scope>
    <source>
        <strain evidence="1">Expedition CK06-06</strain>
    </source>
</reference>
<organism evidence="1">
    <name type="scientific">marine sediment metagenome</name>
    <dbReference type="NCBI Taxonomy" id="412755"/>
    <lineage>
        <taxon>unclassified sequences</taxon>
        <taxon>metagenomes</taxon>
        <taxon>ecological metagenomes</taxon>
    </lineage>
</organism>
<dbReference type="InterPro" id="IPR010982">
    <property type="entry name" value="Lambda_DNA-bd_dom_sf"/>
</dbReference>
<dbReference type="Gene3D" id="1.10.260.40">
    <property type="entry name" value="lambda repressor-like DNA-binding domains"/>
    <property type="match status" value="1"/>
</dbReference>
<sequence>EMAKEETNETIDKLIAYWQLHRHFDANIAELARYARVSRDTVYRWLNKKAQPREQKVKLIQEWLSQKKLQE</sequence>
<comment type="caution">
    <text evidence="1">The sequence shown here is derived from an EMBL/GenBank/DDBJ whole genome shotgun (WGS) entry which is preliminary data.</text>
</comment>
<dbReference type="SUPFAM" id="SSF47413">
    <property type="entry name" value="lambda repressor-like DNA-binding domains"/>
    <property type="match status" value="1"/>
</dbReference>
<proteinExistence type="predicted"/>
<gene>
    <name evidence="1" type="ORF">S01H4_29741</name>
</gene>
<dbReference type="AlphaFoldDB" id="X1CEJ0"/>
<feature type="non-terminal residue" evidence="1">
    <location>
        <position position="1"/>
    </location>
</feature>
<protein>
    <recommendedName>
        <fullName evidence="2">HTH cro/C1-type domain-containing protein</fullName>
    </recommendedName>
</protein>